<keyword evidence="3" id="KW-1185">Reference proteome</keyword>
<organism evidence="2 3">
    <name type="scientific">Nocardioides aestuarii</name>
    <dbReference type="NCBI Taxonomy" id="252231"/>
    <lineage>
        <taxon>Bacteria</taxon>
        <taxon>Bacillati</taxon>
        <taxon>Actinomycetota</taxon>
        <taxon>Actinomycetes</taxon>
        <taxon>Propionibacteriales</taxon>
        <taxon>Nocardioidaceae</taxon>
        <taxon>Nocardioides</taxon>
    </lineage>
</organism>
<gene>
    <name evidence="2" type="ORF">ACFSDE_05015</name>
</gene>
<evidence type="ECO:0000256" key="1">
    <source>
        <dbReference type="SAM" id="MobiDB-lite"/>
    </source>
</evidence>
<sequence>MDPLATTAPTRPRRTGGSLTVAAVVAVGLGLDAAPAAGAVDAPPTVSSASRTDLTRADAALDAATAQLAADHPRRARLALTRLRRNLSRTHASAESLIGKPPTDPESDDPPGPPAVLAALRLDHRVGTRLVPAYDGLQRPRVLRSLSESLTTTYSHRDATLATVIALPPEGAGDDYTDGMSDTLTQYSSEVSQLTTARSTYTLTDAGSAALATSLATVLATQEVVEAAYGGGE</sequence>
<feature type="region of interest" description="Disordered" evidence="1">
    <location>
        <begin position="90"/>
        <end position="114"/>
    </location>
</feature>
<evidence type="ECO:0008006" key="4">
    <source>
        <dbReference type="Google" id="ProtNLM"/>
    </source>
</evidence>
<accession>A0ABW4TKI2</accession>
<protein>
    <recommendedName>
        <fullName evidence="4">DUF4439 domain-containing protein</fullName>
    </recommendedName>
</protein>
<dbReference type="Proteomes" id="UP001597351">
    <property type="component" value="Unassembled WGS sequence"/>
</dbReference>
<evidence type="ECO:0000313" key="3">
    <source>
        <dbReference type="Proteomes" id="UP001597351"/>
    </source>
</evidence>
<dbReference type="EMBL" id="JBHUGD010000003">
    <property type="protein sequence ID" value="MFD1946141.1"/>
    <property type="molecule type" value="Genomic_DNA"/>
</dbReference>
<dbReference type="RefSeq" id="WP_343916050.1">
    <property type="nucleotide sequence ID" value="NZ_BAAAJT010000002.1"/>
</dbReference>
<name>A0ABW4TKI2_9ACTN</name>
<evidence type="ECO:0000313" key="2">
    <source>
        <dbReference type="EMBL" id="MFD1946141.1"/>
    </source>
</evidence>
<reference evidence="3" key="1">
    <citation type="journal article" date="2019" name="Int. J. Syst. Evol. Microbiol.">
        <title>The Global Catalogue of Microorganisms (GCM) 10K type strain sequencing project: providing services to taxonomists for standard genome sequencing and annotation.</title>
        <authorList>
            <consortium name="The Broad Institute Genomics Platform"/>
            <consortium name="The Broad Institute Genome Sequencing Center for Infectious Disease"/>
            <person name="Wu L."/>
            <person name="Ma J."/>
        </authorList>
    </citation>
    <scope>NUCLEOTIDE SEQUENCE [LARGE SCALE GENOMIC DNA]</scope>
    <source>
        <strain evidence="3">CGMCC 1.12477</strain>
    </source>
</reference>
<comment type="caution">
    <text evidence="2">The sequence shown here is derived from an EMBL/GenBank/DDBJ whole genome shotgun (WGS) entry which is preliminary data.</text>
</comment>
<proteinExistence type="predicted"/>